<name>A0A1J9PPB1_9EURO</name>
<protein>
    <recommendedName>
        <fullName evidence="1">Transcription activator GCR1-like domain-containing protein</fullName>
    </recommendedName>
</protein>
<dbReference type="Proteomes" id="UP000242791">
    <property type="component" value="Unassembled WGS sequence"/>
</dbReference>
<dbReference type="STRING" id="1658174.A0A1J9PPB1"/>
<evidence type="ECO:0000313" key="3">
    <source>
        <dbReference type="Proteomes" id="UP000242791"/>
    </source>
</evidence>
<keyword evidence="3" id="KW-1185">Reference proteome</keyword>
<dbReference type="GO" id="GO:0060963">
    <property type="term" value="P:positive regulation of ribosomal protein gene transcription by RNA polymerase II"/>
    <property type="evidence" value="ECO:0007669"/>
    <property type="project" value="TreeGrafter"/>
</dbReference>
<gene>
    <name evidence="2" type="ORF">ACJ73_10148</name>
</gene>
<evidence type="ECO:0000313" key="2">
    <source>
        <dbReference type="EMBL" id="OJD09683.1"/>
    </source>
</evidence>
<feature type="domain" description="Transcription activator GCR1-like" evidence="1">
    <location>
        <begin position="15"/>
        <end position="93"/>
    </location>
</feature>
<dbReference type="AlphaFoldDB" id="A0A1J9PPB1"/>
<dbReference type="EMBL" id="LGTZ01003435">
    <property type="protein sequence ID" value="OJD09683.1"/>
    <property type="molecule type" value="Genomic_DNA"/>
</dbReference>
<dbReference type="OrthoDB" id="4206214at2759"/>
<accession>A0A1J9PPB1</accession>
<reference evidence="2 3" key="1">
    <citation type="submission" date="2015-08" db="EMBL/GenBank/DDBJ databases">
        <title>Emmonsia species relationships and genome sequence.</title>
        <authorList>
            <person name="Cuomo C.A."/>
            <person name="Schwartz I.S."/>
            <person name="Kenyon C."/>
            <person name="De Hoog G.S."/>
            <person name="Govender N.P."/>
            <person name="Botha A."/>
            <person name="Moreno L."/>
            <person name="De Vries M."/>
            <person name="Munoz J.F."/>
            <person name="Stielow J.B."/>
        </authorList>
    </citation>
    <scope>NUCLEOTIDE SEQUENCE [LARGE SCALE GENOMIC DNA]</scope>
    <source>
        <strain evidence="2 3">EI222</strain>
    </source>
</reference>
<dbReference type="GO" id="GO:0000981">
    <property type="term" value="F:DNA-binding transcription factor activity, RNA polymerase II-specific"/>
    <property type="evidence" value="ECO:0007669"/>
    <property type="project" value="TreeGrafter"/>
</dbReference>
<dbReference type="PANTHER" id="PTHR37784">
    <property type="entry name" value="PROTEIN MSN1"/>
    <property type="match status" value="1"/>
</dbReference>
<evidence type="ECO:0000259" key="1">
    <source>
        <dbReference type="Pfam" id="PF12550"/>
    </source>
</evidence>
<dbReference type="PANTHER" id="PTHR37784:SF4">
    <property type="entry name" value="TRANSCRIPTION FACTOR-LIKE PROTEIN EUC1"/>
    <property type="match status" value="1"/>
</dbReference>
<dbReference type="Pfam" id="PF12550">
    <property type="entry name" value="GCR1_C"/>
    <property type="match status" value="1"/>
</dbReference>
<sequence>MTAVLLTSPWEGHSYTLSRTIQSLPNLWREWTTGLGAGPSVQSLEDQGGNWRKGSSKEPMMFCRRNIIIDEIRTRESSGMSVSAAVESVELIR</sequence>
<organism evidence="2 3">
    <name type="scientific">Blastomyces percursus</name>
    <dbReference type="NCBI Taxonomy" id="1658174"/>
    <lineage>
        <taxon>Eukaryota</taxon>
        <taxon>Fungi</taxon>
        <taxon>Dikarya</taxon>
        <taxon>Ascomycota</taxon>
        <taxon>Pezizomycotina</taxon>
        <taxon>Eurotiomycetes</taxon>
        <taxon>Eurotiomycetidae</taxon>
        <taxon>Onygenales</taxon>
        <taxon>Ajellomycetaceae</taxon>
        <taxon>Blastomyces</taxon>
    </lineage>
</organism>
<dbReference type="GO" id="GO:0000978">
    <property type="term" value="F:RNA polymerase II cis-regulatory region sequence-specific DNA binding"/>
    <property type="evidence" value="ECO:0007669"/>
    <property type="project" value="TreeGrafter"/>
</dbReference>
<proteinExistence type="predicted"/>
<dbReference type="VEuPathDB" id="FungiDB:ACJ73_10148"/>
<comment type="caution">
    <text evidence="2">The sequence shown here is derived from an EMBL/GenBank/DDBJ whole genome shotgun (WGS) entry which is preliminary data.</text>
</comment>
<dbReference type="InterPro" id="IPR022210">
    <property type="entry name" value="TF_GCR1-like"/>
</dbReference>
<dbReference type="InterPro" id="IPR052146">
    <property type="entry name" value="HOT1"/>
</dbReference>